<sequence>MAAFLEDVKIIENICLGSRYYLLKVKSEKIIKEIKAGQFCMIKPLDNALILRRPISIHNIDKENGVLEFYYETVGKGTKELSTLKAGDIINIQGPLGEGFSINIKDKKIAIIGGGMGIAPLKELIKQVNKENKVVFIAGGRDKYAFEILKNINFKNTIVVSDDGSIGEKKNTVEKLKEILEKENINMIFTCGPHIMMEKVAEVAHKNNIYCEVSLEERMGCGTGACMGCSIETTKGMKKVCKDGPVFNSKEVIK</sequence>
<dbReference type="InterPro" id="IPR017938">
    <property type="entry name" value="Riboflavin_synthase-like_b-brl"/>
</dbReference>
<dbReference type="RefSeq" id="WP_134113816.1">
    <property type="nucleotide sequence ID" value="NZ_SOBG01000010.1"/>
</dbReference>
<keyword evidence="3 11" id="KW-0285">Flavoprotein</keyword>
<comment type="cofactor">
    <cofactor evidence="11">
        <name>FAD</name>
        <dbReference type="ChEBI" id="CHEBI:57692"/>
    </cofactor>
    <text evidence="11">Binds 1 FAD per subunit.</text>
</comment>
<evidence type="ECO:0000256" key="11">
    <source>
        <dbReference type="PIRSR" id="PIRSR006816-1"/>
    </source>
</evidence>
<evidence type="ECO:0000256" key="4">
    <source>
        <dbReference type="ARBA" id="ARBA00022714"/>
    </source>
</evidence>
<dbReference type="PROSITE" id="PS51384">
    <property type="entry name" value="FAD_FR"/>
    <property type="match status" value="1"/>
</dbReference>
<dbReference type="InterPro" id="IPR037117">
    <property type="entry name" value="Dihydroorotate_DH_ele_sf"/>
</dbReference>
<feature type="binding site" evidence="12">
    <location>
        <position position="221"/>
    </location>
    <ligand>
        <name>[2Fe-2S] cluster</name>
        <dbReference type="ChEBI" id="CHEBI:190135"/>
    </ligand>
</feature>
<dbReference type="InterPro" id="IPR012165">
    <property type="entry name" value="Cyt_c3_hydrogenase_gsu"/>
</dbReference>
<evidence type="ECO:0000256" key="2">
    <source>
        <dbReference type="ARBA" id="ARBA00022448"/>
    </source>
</evidence>
<evidence type="ECO:0000256" key="6">
    <source>
        <dbReference type="ARBA" id="ARBA00022827"/>
    </source>
</evidence>
<comment type="similarity">
    <text evidence="1">Belongs to the PyrK family.</text>
</comment>
<evidence type="ECO:0000256" key="3">
    <source>
        <dbReference type="ARBA" id="ARBA00022630"/>
    </source>
</evidence>
<comment type="cofactor">
    <cofactor evidence="12">
        <name>[2Fe-2S] cluster</name>
        <dbReference type="ChEBI" id="CHEBI:190135"/>
    </cofactor>
    <text evidence="12">Binds 1 [2Fe-2S] cluster per subunit.</text>
</comment>
<evidence type="ECO:0000256" key="9">
    <source>
        <dbReference type="ARBA" id="ARBA00023014"/>
    </source>
</evidence>
<proteinExistence type="inferred from homology"/>
<feature type="binding site" evidence="12">
    <location>
        <position position="241"/>
    </location>
    <ligand>
        <name>[2Fe-2S] cluster</name>
        <dbReference type="ChEBI" id="CHEBI:190135"/>
    </ligand>
</feature>
<dbReference type="Proteomes" id="UP000294678">
    <property type="component" value="Unassembled WGS sequence"/>
</dbReference>
<name>A0AA46DX11_9FUSO</name>
<feature type="domain" description="FAD-binding FR-type" evidence="13">
    <location>
        <begin position="3"/>
        <end position="102"/>
    </location>
</feature>
<evidence type="ECO:0000256" key="12">
    <source>
        <dbReference type="PIRSR" id="PIRSR006816-2"/>
    </source>
</evidence>
<dbReference type="Gene3D" id="2.40.30.10">
    <property type="entry name" value="Translation factors"/>
    <property type="match status" value="1"/>
</dbReference>
<dbReference type="InterPro" id="IPR050353">
    <property type="entry name" value="PyrK_electron_transfer"/>
</dbReference>
<evidence type="ECO:0000256" key="10">
    <source>
        <dbReference type="ARBA" id="ARBA00034078"/>
    </source>
</evidence>
<dbReference type="GO" id="GO:0016491">
    <property type="term" value="F:oxidoreductase activity"/>
    <property type="evidence" value="ECO:0007669"/>
    <property type="project" value="InterPro"/>
</dbReference>
<feature type="binding site" evidence="12">
    <location>
        <position position="226"/>
    </location>
    <ligand>
        <name>[2Fe-2S] cluster</name>
        <dbReference type="ChEBI" id="CHEBI:190135"/>
    </ligand>
</feature>
<gene>
    <name evidence="14" type="ORF">EV215_1957</name>
</gene>
<dbReference type="Pfam" id="PF10418">
    <property type="entry name" value="DHODB_Fe-S_bind"/>
    <property type="match status" value="1"/>
</dbReference>
<evidence type="ECO:0000313" key="15">
    <source>
        <dbReference type="Proteomes" id="UP000294678"/>
    </source>
</evidence>
<evidence type="ECO:0000256" key="1">
    <source>
        <dbReference type="ARBA" id="ARBA00006422"/>
    </source>
</evidence>
<comment type="caution">
    <text evidence="14">The sequence shown here is derived from an EMBL/GenBank/DDBJ whole genome shotgun (WGS) entry which is preliminary data.</text>
</comment>
<feature type="binding site" evidence="11">
    <location>
        <begin position="53"/>
        <end position="56"/>
    </location>
    <ligand>
        <name>FAD</name>
        <dbReference type="ChEBI" id="CHEBI:57692"/>
    </ligand>
</feature>
<dbReference type="PANTHER" id="PTHR43513:SF3">
    <property type="entry name" value="DIHYDROOROTATE DEHYDROGENASE B (NAD(+)), ELECTRON TRANSFER SUBUNIT-RELATED"/>
    <property type="match status" value="1"/>
</dbReference>
<accession>A0AA46DX11</accession>
<dbReference type="PIRSF" id="PIRSF006816">
    <property type="entry name" value="Cyc3_hyd_g"/>
    <property type="match status" value="1"/>
</dbReference>
<evidence type="ECO:0000256" key="7">
    <source>
        <dbReference type="ARBA" id="ARBA00022982"/>
    </source>
</evidence>
<dbReference type="GO" id="GO:0051537">
    <property type="term" value="F:2 iron, 2 sulfur cluster binding"/>
    <property type="evidence" value="ECO:0007669"/>
    <property type="project" value="UniProtKB-KW"/>
</dbReference>
<feature type="binding site" evidence="12">
    <location>
        <position position="229"/>
    </location>
    <ligand>
        <name>[2Fe-2S] cluster</name>
        <dbReference type="ChEBI" id="CHEBI:190135"/>
    </ligand>
</feature>
<protein>
    <submittedName>
        <fullName evidence="14">Dihydroorotate dehydrogenase electron transfer subunit</fullName>
    </submittedName>
</protein>
<dbReference type="Pfam" id="PF00970">
    <property type="entry name" value="FAD_binding_6"/>
    <property type="match status" value="1"/>
</dbReference>
<keyword evidence="2" id="KW-0813">Transport</keyword>
<feature type="binding site" evidence="11">
    <location>
        <begin position="77"/>
        <end position="78"/>
    </location>
    <ligand>
        <name>FAD</name>
        <dbReference type="ChEBI" id="CHEBI:57692"/>
    </ligand>
</feature>
<dbReference type="SUPFAM" id="SSF63380">
    <property type="entry name" value="Riboflavin synthase domain-like"/>
    <property type="match status" value="1"/>
</dbReference>
<keyword evidence="5 12" id="KW-0479">Metal-binding</keyword>
<dbReference type="PANTHER" id="PTHR43513">
    <property type="entry name" value="DIHYDROOROTATE DEHYDROGENASE B (NAD(+)), ELECTRON TRANSFER SUBUNIT"/>
    <property type="match status" value="1"/>
</dbReference>
<evidence type="ECO:0000313" key="14">
    <source>
        <dbReference type="EMBL" id="TDT67403.1"/>
    </source>
</evidence>
<organism evidence="14 15">
    <name type="scientific">Hypnocyclicus thermotrophus</name>
    <dbReference type="NCBI Taxonomy" id="1627895"/>
    <lineage>
        <taxon>Bacteria</taxon>
        <taxon>Fusobacteriati</taxon>
        <taxon>Fusobacteriota</taxon>
        <taxon>Fusobacteriia</taxon>
        <taxon>Fusobacteriales</taxon>
        <taxon>Fusobacteriaceae</taxon>
        <taxon>Hypnocyclicus</taxon>
    </lineage>
</organism>
<evidence type="ECO:0000256" key="8">
    <source>
        <dbReference type="ARBA" id="ARBA00023004"/>
    </source>
</evidence>
<reference evidence="14 15" key="1">
    <citation type="submission" date="2019-03" db="EMBL/GenBank/DDBJ databases">
        <title>Genomic Encyclopedia of Type Strains, Phase IV (KMG-IV): sequencing the most valuable type-strain genomes for metagenomic binning, comparative biology and taxonomic classification.</title>
        <authorList>
            <person name="Goeker M."/>
        </authorList>
    </citation>
    <scope>NUCLEOTIDE SEQUENCE [LARGE SCALE GENOMIC DNA]</scope>
    <source>
        <strain evidence="14 15">DSM 100055</strain>
    </source>
</reference>
<keyword evidence="15" id="KW-1185">Reference proteome</keyword>
<dbReference type="Gene3D" id="2.10.240.10">
    <property type="entry name" value="Dihydroorotate dehydrogenase, electron transfer subunit"/>
    <property type="match status" value="1"/>
</dbReference>
<dbReference type="Gene3D" id="3.40.50.80">
    <property type="entry name" value="Nucleotide-binding domain of ferredoxin-NADP reductase (FNR) module"/>
    <property type="match status" value="1"/>
</dbReference>
<dbReference type="AlphaFoldDB" id="A0AA46DX11"/>
<dbReference type="SUPFAM" id="SSF52343">
    <property type="entry name" value="Ferredoxin reductase-like, C-terminal NADP-linked domain"/>
    <property type="match status" value="1"/>
</dbReference>
<dbReference type="EMBL" id="SOBG01000010">
    <property type="protein sequence ID" value="TDT67403.1"/>
    <property type="molecule type" value="Genomic_DNA"/>
</dbReference>
<keyword evidence="7" id="KW-0249">Electron transport</keyword>
<keyword evidence="4 12" id="KW-0001">2Fe-2S</keyword>
<dbReference type="GO" id="GO:0050660">
    <property type="term" value="F:flavin adenine dinucleotide binding"/>
    <property type="evidence" value="ECO:0007669"/>
    <property type="project" value="InterPro"/>
</dbReference>
<evidence type="ECO:0000259" key="13">
    <source>
        <dbReference type="PROSITE" id="PS51384"/>
    </source>
</evidence>
<dbReference type="InterPro" id="IPR019480">
    <property type="entry name" value="Dihydroorotate_DH_Fe-S-bd"/>
</dbReference>
<keyword evidence="8 12" id="KW-0408">Iron</keyword>
<dbReference type="CDD" id="cd06218">
    <property type="entry name" value="DHOD_e_trans"/>
    <property type="match status" value="1"/>
</dbReference>
<dbReference type="InterPro" id="IPR039261">
    <property type="entry name" value="FNR_nucleotide-bd"/>
</dbReference>
<dbReference type="GO" id="GO:0006221">
    <property type="term" value="P:pyrimidine nucleotide biosynthetic process"/>
    <property type="evidence" value="ECO:0007669"/>
    <property type="project" value="InterPro"/>
</dbReference>
<keyword evidence="9 12" id="KW-0411">Iron-sulfur</keyword>
<dbReference type="InterPro" id="IPR017927">
    <property type="entry name" value="FAD-bd_FR_type"/>
</dbReference>
<evidence type="ECO:0000256" key="5">
    <source>
        <dbReference type="ARBA" id="ARBA00022723"/>
    </source>
</evidence>
<comment type="cofactor">
    <cofactor evidence="10">
        <name>[2Fe-2S] cluster</name>
        <dbReference type="ChEBI" id="CHEBI:190135"/>
    </cofactor>
</comment>
<dbReference type="GO" id="GO:0046872">
    <property type="term" value="F:metal ion binding"/>
    <property type="evidence" value="ECO:0007669"/>
    <property type="project" value="UniProtKB-KW"/>
</dbReference>
<dbReference type="InterPro" id="IPR008333">
    <property type="entry name" value="Cbr1-like_FAD-bd_dom"/>
</dbReference>
<keyword evidence="6 11" id="KW-0274">FAD</keyword>
<dbReference type="NCBIfam" id="NF000798">
    <property type="entry name" value="PRK00054.1-3"/>
    <property type="match status" value="1"/>
</dbReference>